<name>A0A806JXW6_9BACT</name>
<dbReference type="PANTHER" id="PTHR31297">
    <property type="entry name" value="GLUCAN ENDO-1,6-BETA-GLUCOSIDASE B"/>
    <property type="match status" value="1"/>
</dbReference>
<keyword evidence="2 7" id="KW-0378">Hydrolase</keyword>
<evidence type="ECO:0000313" key="9">
    <source>
        <dbReference type="EMBL" id="AGS51527.1"/>
    </source>
</evidence>
<evidence type="ECO:0000256" key="6">
    <source>
        <dbReference type="ARBA" id="ARBA00023326"/>
    </source>
</evidence>
<dbReference type="InterPro" id="IPR050386">
    <property type="entry name" value="Glycosyl_hydrolase_5"/>
</dbReference>
<evidence type="ECO:0000256" key="5">
    <source>
        <dbReference type="ARBA" id="ARBA00023295"/>
    </source>
</evidence>
<dbReference type="AlphaFoldDB" id="A0A806JXW6"/>
<sequence>MDPNNEAMLFAKSMKIGWNLGNTMDGHDRLMPGETVWVGQSVTQELINEVAAQGFNAVRIPVTWGRKLHEDLRYNPDDSRFTLTVDQIKELKIDEAWLNRVAEIVGYVKTAGMKAIINIHHDGADSRYWLSVKTQHLTGKNKELIDAVFITLWTQIAQKFIDEGDYLVFEAFNELHDGNWGDGNSAQHRRINDLNNIFVRTVRATGGQNLNRFLVIPGWVTRPSVTVRSLVLPKDSVKNRLIVTVHYYDPYDFTGSARSSKWGSKAIPGGNANESSVLSTFNSVRSKFIDKGIPVIIGEYGAVRQSSATGKAYRLYYMEYVTKAAIDRGIIPFYWDNGSNPNQTGGGEQFGLFNRASPYNLATDATDVVARIMKAVNENYSISKIKEP</sequence>
<dbReference type="SUPFAM" id="SSF51445">
    <property type="entry name" value="(Trans)glycosidases"/>
    <property type="match status" value="1"/>
</dbReference>
<protein>
    <submittedName>
        <fullName evidence="9">Cellulase</fullName>
    </submittedName>
</protein>
<dbReference type="GO" id="GO:0030245">
    <property type="term" value="P:cellulose catabolic process"/>
    <property type="evidence" value="ECO:0007669"/>
    <property type="project" value="UniProtKB-KW"/>
</dbReference>
<keyword evidence="6" id="KW-0624">Polysaccharide degradation</keyword>
<accession>A0A806JXW6</accession>
<comment type="similarity">
    <text evidence="1 7">Belongs to the glycosyl hydrolase 5 (cellulase A) family.</text>
</comment>
<reference evidence="9" key="1">
    <citation type="submission" date="2012-03" db="EMBL/GenBank/DDBJ databases">
        <title>Functional metagenomics reveals considerable lignocellulase gene clusters in the gut microbiome of a wood-feeding higher termite.</title>
        <authorList>
            <person name="Liu N."/>
        </authorList>
    </citation>
    <scope>NUCLEOTIDE SEQUENCE</scope>
</reference>
<dbReference type="EMBL" id="JQ844164">
    <property type="protein sequence ID" value="AGS51527.1"/>
    <property type="molecule type" value="Genomic_DNA"/>
</dbReference>
<dbReference type="GO" id="GO:0009986">
    <property type="term" value="C:cell surface"/>
    <property type="evidence" value="ECO:0007669"/>
    <property type="project" value="TreeGrafter"/>
</dbReference>
<dbReference type="InterPro" id="IPR001547">
    <property type="entry name" value="Glyco_hydro_5"/>
</dbReference>
<dbReference type="GO" id="GO:0005576">
    <property type="term" value="C:extracellular region"/>
    <property type="evidence" value="ECO:0007669"/>
    <property type="project" value="TreeGrafter"/>
</dbReference>
<evidence type="ECO:0000256" key="3">
    <source>
        <dbReference type="ARBA" id="ARBA00023001"/>
    </source>
</evidence>
<evidence type="ECO:0000256" key="4">
    <source>
        <dbReference type="ARBA" id="ARBA00023277"/>
    </source>
</evidence>
<dbReference type="Gene3D" id="3.20.20.80">
    <property type="entry name" value="Glycosidases"/>
    <property type="match status" value="1"/>
</dbReference>
<keyword evidence="5 7" id="KW-0326">Glycosidase</keyword>
<proteinExistence type="inferred from homology"/>
<dbReference type="PANTHER" id="PTHR31297:SF41">
    <property type="entry name" value="ENDOGLUCANASE, PUTATIVE (AFU_ORTHOLOGUE AFUA_5G01830)-RELATED"/>
    <property type="match status" value="1"/>
</dbReference>
<organism evidence="9">
    <name type="scientific">uncultured bacterium contig00004</name>
    <dbReference type="NCBI Taxonomy" id="1181496"/>
    <lineage>
        <taxon>Bacteria</taxon>
        <taxon>environmental samples</taxon>
    </lineage>
</organism>
<keyword evidence="4" id="KW-0119">Carbohydrate metabolism</keyword>
<dbReference type="InterPro" id="IPR017853">
    <property type="entry name" value="GH"/>
</dbReference>
<dbReference type="Pfam" id="PF00150">
    <property type="entry name" value="Cellulase"/>
    <property type="match status" value="1"/>
</dbReference>
<evidence type="ECO:0000256" key="1">
    <source>
        <dbReference type="ARBA" id="ARBA00005641"/>
    </source>
</evidence>
<evidence type="ECO:0000256" key="7">
    <source>
        <dbReference type="RuleBase" id="RU361153"/>
    </source>
</evidence>
<evidence type="ECO:0000259" key="8">
    <source>
        <dbReference type="Pfam" id="PF00150"/>
    </source>
</evidence>
<dbReference type="GO" id="GO:0008422">
    <property type="term" value="F:beta-glucosidase activity"/>
    <property type="evidence" value="ECO:0007669"/>
    <property type="project" value="TreeGrafter"/>
</dbReference>
<feature type="domain" description="Glycoside hydrolase family 5" evidence="8">
    <location>
        <begin position="32"/>
        <end position="340"/>
    </location>
</feature>
<keyword evidence="3" id="KW-0136">Cellulose degradation</keyword>
<evidence type="ECO:0000256" key="2">
    <source>
        <dbReference type="ARBA" id="ARBA00022801"/>
    </source>
</evidence>